<dbReference type="InterPro" id="IPR052783">
    <property type="entry name" value="Metabolic/Drug-Res_Regulator"/>
</dbReference>
<evidence type="ECO:0000313" key="4">
    <source>
        <dbReference type="Proteomes" id="UP000179920"/>
    </source>
</evidence>
<feature type="compositionally biased region" description="Basic residues" evidence="1">
    <location>
        <begin position="40"/>
        <end position="49"/>
    </location>
</feature>
<name>A0A1K0H8I1_9BASI</name>
<feature type="region of interest" description="Disordered" evidence="1">
    <location>
        <begin position="161"/>
        <end position="213"/>
    </location>
</feature>
<feature type="compositionally biased region" description="Acidic residues" evidence="1">
    <location>
        <begin position="181"/>
        <end position="196"/>
    </location>
</feature>
<organism evidence="3 4">
    <name type="scientific">Ustilago bromivora</name>
    <dbReference type="NCBI Taxonomy" id="307758"/>
    <lineage>
        <taxon>Eukaryota</taxon>
        <taxon>Fungi</taxon>
        <taxon>Dikarya</taxon>
        <taxon>Basidiomycota</taxon>
        <taxon>Ustilaginomycotina</taxon>
        <taxon>Ustilaginomycetes</taxon>
        <taxon>Ustilaginales</taxon>
        <taxon>Ustilaginaceae</taxon>
        <taxon>Ustilago</taxon>
    </lineage>
</organism>
<dbReference type="PROSITE" id="PS50048">
    <property type="entry name" value="ZN2_CY6_FUNGAL_2"/>
    <property type="match status" value="1"/>
</dbReference>
<dbReference type="GO" id="GO:0000981">
    <property type="term" value="F:DNA-binding transcription factor activity, RNA polymerase II-specific"/>
    <property type="evidence" value="ECO:0007669"/>
    <property type="project" value="InterPro"/>
</dbReference>
<gene>
    <name evidence="3" type="ORF">UBRO_06907</name>
</gene>
<sequence length="290" mass="32420">MPSSNTRPNSTARSISPSRSMASTSTIGANPNANADSSKNGKRGKDGKRKRVSRACDQCFLKKDRCDALEPLCTFCSRLDRRCTYDRPERKRGPIQGLRPRLEERIISLETVLGFMLAHSSSHINALQLKQCSGGERVHFREAWLQSKVRRQLESEFGLADGLAMHPTTTTMGKKQSSKQEEEEREEGEEEGEDSDYSQVDLSLPPTHHPCMHRTEEATWPNKLDEMLPELSSGQGGSSLNRSLVPRGTDANAALGGFEIQFGGNEQDEDWVRRFVPPKGKWRPGSEMCK</sequence>
<dbReference type="Pfam" id="PF00172">
    <property type="entry name" value="Zn_clus"/>
    <property type="match status" value="1"/>
</dbReference>
<dbReference type="GO" id="GO:0045944">
    <property type="term" value="P:positive regulation of transcription by RNA polymerase II"/>
    <property type="evidence" value="ECO:0007669"/>
    <property type="project" value="TreeGrafter"/>
</dbReference>
<dbReference type="SMART" id="SM00066">
    <property type="entry name" value="GAL4"/>
    <property type="match status" value="1"/>
</dbReference>
<dbReference type="SUPFAM" id="SSF57701">
    <property type="entry name" value="Zn2/Cys6 DNA-binding domain"/>
    <property type="match status" value="1"/>
</dbReference>
<dbReference type="CDD" id="cd00067">
    <property type="entry name" value="GAL4"/>
    <property type="match status" value="1"/>
</dbReference>
<proteinExistence type="predicted"/>
<dbReference type="Proteomes" id="UP000179920">
    <property type="component" value="Chromosome XIII"/>
</dbReference>
<evidence type="ECO:0000256" key="1">
    <source>
        <dbReference type="SAM" id="MobiDB-lite"/>
    </source>
</evidence>
<dbReference type="InterPro" id="IPR036864">
    <property type="entry name" value="Zn2-C6_fun-type_DNA-bd_sf"/>
</dbReference>
<dbReference type="Gene3D" id="4.10.240.10">
    <property type="entry name" value="Zn(2)-C6 fungal-type DNA-binding domain"/>
    <property type="match status" value="1"/>
</dbReference>
<dbReference type="InterPro" id="IPR001138">
    <property type="entry name" value="Zn2Cys6_DnaBD"/>
</dbReference>
<dbReference type="AlphaFoldDB" id="A0A1K0H8I1"/>
<dbReference type="OrthoDB" id="2123952at2759"/>
<dbReference type="PANTHER" id="PTHR47655:SF2">
    <property type="entry name" value="QUINIC ACID UTILIZATION ACTIVATOR"/>
    <property type="match status" value="1"/>
</dbReference>
<dbReference type="EMBL" id="LT558129">
    <property type="protein sequence ID" value="SAM84262.1"/>
    <property type="molecule type" value="Genomic_DNA"/>
</dbReference>
<reference evidence="4" key="1">
    <citation type="submission" date="2016-04" db="EMBL/GenBank/DDBJ databases">
        <authorList>
            <person name="Guldener U."/>
            <person name="Guldener U."/>
        </authorList>
    </citation>
    <scope>NUCLEOTIDE SEQUENCE [LARGE SCALE GENOMIC DNA]</scope>
    <source>
        <strain evidence="4">UB2112</strain>
    </source>
</reference>
<protein>
    <recommendedName>
        <fullName evidence="2">Zn(2)-C6 fungal-type domain-containing protein</fullName>
    </recommendedName>
</protein>
<evidence type="ECO:0000259" key="2">
    <source>
        <dbReference type="PROSITE" id="PS50048"/>
    </source>
</evidence>
<feature type="compositionally biased region" description="Polar residues" evidence="1">
    <location>
        <begin position="1"/>
        <end position="36"/>
    </location>
</feature>
<dbReference type="PANTHER" id="PTHR47655">
    <property type="entry name" value="QUINIC ACID UTILIZATION ACTIVATOR"/>
    <property type="match status" value="1"/>
</dbReference>
<feature type="region of interest" description="Disordered" evidence="1">
    <location>
        <begin position="261"/>
        <end position="290"/>
    </location>
</feature>
<dbReference type="GO" id="GO:0008270">
    <property type="term" value="F:zinc ion binding"/>
    <property type="evidence" value="ECO:0007669"/>
    <property type="project" value="InterPro"/>
</dbReference>
<evidence type="ECO:0000313" key="3">
    <source>
        <dbReference type="EMBL" id="SAM84262.1"/>
    </source>
</evidence>
<feature type="domain" description="Zn(2)-C6 fungal-type" evidence="2">
    <location>
        <begin position="55"/>
        <end position="85"/>
    </location>
</feature>
<feature type="region of interest" description="Disordered" evidence="1">
    <location>
        <begin position="1"/>
        <end position="49"/>
    </location>
</feature>
<accession>A0A1K0H8I1</accession>